<keyword evidence="3" id="KW-1185">Reference proteome</keyword>
<feature type="transmembrane region" description="Helical" evidence="1">
    <location>
        <begin position="78"/>
        <end position="99"/>
    </location>
</feature>
<feature type="transmembrane region" description="Helical" evidence="1">
    <location>
        <begin position="53"/>
        <end position="71"/>
    </location>
</feature>
<accession>A0ABW3PBM1</accession>
<sequence>MNEDKHAGNVILLRTACITLLIGLVLAWCLVMTRGMKIPYMLNIFTSTQNLLSGHLDYLMMTMLLLGFYASKIRLPKFVVWPMALGSVGNPTAFLILAIDPKIHSLPYILFLYTTLSLTTFGYGMAAIKVLRYSLKN</sequence>
<evidence type="ECO:0000256" key="1">
    <source>
        <dbReference type="SAM" id="Phobius"/>
    </source>
</evidence>
<keyword evidence="1" id="KW-0812">Transmembrane</keyword>
<gene>
    <name evidence="2" type="ORF">ACFQ2T_10770</name>
</gene>
<evidence type="ECO:0000313" key="2">
    <source>
        <dbReference type="EMBL" id="MFD1122988.1"/>
    </source>
</evidence>
<keyword evidence="1" id="KW-0472">Membrane</keyword>
<name>A0ABW3PBM1_9PROT</name>
<dbReference type="RefSeq" id="WP_379034269.1">
    <property type="nucleotide sequence ID" value="NZ_JBHTLN010000002.1"/>
</dbReference>
<comment type="caution">
    <text evidence="2">The sequence shown here is derived from an EMBL/GenBank/DDBJ whole genome shotgun (WGS) entry which is preliminary data.</text>
</comment>
<feature type="transmembrane region" description="Helical" evidence="1">
    <location>
        <begin position="12"/>
        <end position="33"/>
    </location>
</feature>
<keyword evidence="1" id="KW-1133">Transmembrane helix</keyword>
<proteinExistence type="predicted"/>
<reference evidence="3" key="1">
    <citation type="journal article" date="2019" name="Int. J. Syst. Evol. Microbiol.">
        <title>The Global Catalogue of Microorganisms (GCM) 10K type strain sequencing project: providing services to taxonomists for standard genome sequencing and annotation.</title>
        <authorList>
            <consortium name="The Broad Institute Genomics Platform"/>
            <consortium name="The Broad Institute Genome Sequencing Center for Infectious Disease"/>
            <person name="Wu L."/>
            <person name="Ma J."/>
        </authorList>
    </citation>
    <scope>NUCLEOTIDE SEQUENCE [LARGE SCALE GENOMIC DNA]</scope>
    <source>
        <strain evidence="3">CCUG 58411</strain>
    </source>
</reference>
<organism evidence="2 3">
    <name type="scientific">Methylophilus flavus</name>
    <dbReference type="NCBI Taxonomy" id="640084"/>
    <lineage>
        <taxon>Bacteria</taxon>
        <taxon>Pseudomonadati</taxon>
        <taxon>Pseudomonadota</taxon>
        <taxon>Betaproteobacteria</taxon>
        <taxon>Nitrosomonadales</taxon>
        <taxon>Methylophilaceae</taxon>
        <taxon>Methylophilus</taxon>
    </lineage>
</organism>
<protein>
    <submittedName>
        <fullName evidence="2">Uncharacterized protein</fullName>
    </submittedName>
</protein>
<dbReference type="EMBL" id="JBHTLN010000002">
    <property type="protein sequence ID" value="MFD1122988.1"/>
    <property type="molecule type" value="Genomic_DNA"/>
</dbReference>
<dbReference type="Proteomes" id="UP001597206">
    <property type="component" value="Unassembled WGS sequence"/>
</dbReference>
<feature type="transmembrane region" description="Helical" evidence="1">
    <location>
        <begin position="105"/>
        <end position="128"/>
    </location>
</feature>
<evidence type="ECO:0000313" key="3">
    <source>
        <dbReference type="Proteomes" id="UP001597206"/>
    </source>
</evidence>